<keyword evidence="2" id="KW-1185">Reference proteome</keyword>
<evidence type="ECO:0000313" key="2">
    <source>
        <dbReference type="Proteomes" id="UP000325315"/>
    </source>
</evidence>
<protein>
    <submittedName>
        <fullName evidence="1">Uncharacterized protein</fullName>
    </submittedName>
</protein>
<dbReference type="Proteomes" id="UP000325315">
    <property type="component" value="Unassembled WGS sequence"/>
</dbReference>
<dbReference type="AlphaFoldDB" id="A0A5B6X2J1"/>
<sequence length="59" mass="6841">MTCGCLNLEMGRTDQAERVLRSPLAVSSPPDVVVWRYEGFKEYFVNSGYKAFFRRSYIV</sequence>
<organism evidence="1 2">
    <name type="scientific">Gossypium australe</name>
    <dbReference type="NCBI Taxonomy" id="47621"/>
    <lineage>
        <taxon>Eukaryota</taxon>
        <taxon>Viridiplantae</taxon>
        <taxon>Streptophyta</taxon>
        <taxon>Embryophyta</taxon>
        <taxon>Tracheophyta</taxon>
        <taxon>Spermatophyta</taxon>
        <taxon>Magnoliopsida</taxon>
        <taxon>eudicotyledons</taxon>
        <taxon>Gunneridae</taxon>
        <taxon>Pentapetalae</taxon>
        <taxon>rosids</taxon>
        <taxon>malvids</taxon>
        <taxon>Malvales</taxon>
        <taxon>Malvaceae</taxon>
        <taxon>Malvoideae</taxon>
        <taxon>Gossypium</taxon>
    </lineage>
</organism>
<proteinExistence type="predicted"/>
<evidence type="ECO:0000313" key="1">
    <source>
        <dbReference type="EMBL" id="KAA3487993.1"/>
    </source>
</evidence>
<name>A0A5B6X2J1_9ROSI</name>
<dbReference type="EMBL" id="SMMG02000001">
    <property type="protein sequence ID" value="KAA3487993.1"/>
    <property type="molecule type" value="Genomic_DNA"/>
</dbReference>
<gene>
    <name evidence="1" type="ORF">EPI10_031782</name>
</gene>
<accession>A0A5B6X2J1</accession>
<comment type="caution">
    <text evidence="1">The sequence shown here is derived from an EMBL/GenBank/DDBJ whole genome shotgun (WGS) entry which is preliminary data.</text>
</comment>
<reference evidence="2" key="1">
    <citation type="journal article" date="2019" name="Plant Biotechnol. J.">
        <title>Genome sequencing of the Australian wild diploid species Gossypium australe highlights disease resistance and delayed gland morphogenesis.</title>
        <authorList>
            <person name="Cai Y."/>
            <person name="Cai X."/>
            <person name="Wang Q."/>
            <person name="Wang P."/>
            <person name="Zhang Y."/>
            <person name="Cai C."/>
            <person name="Xu Y."/>
            <person name="Wang K."/>
            <person name="Zhou Z."/>
            <person name="Wang C."/>
            <person name="Geng S."/>
            <person name="Li B."/>
            <person name="Dong Q."/>
            <person name="Hou Y."/>
            <person name="Wang H."/>
            <person name="Ai P."/>
            <person name="Liu Z."/>
            <person name="Yi F."/>
            <person name="Sun M."/>
            <person name="An G."/>
            <person name="Cheng J."/>
            <person name="Zhang Y."/>
            <person name="Shi Q."/>
            <person name="Xie Y."/>
            <person name="Shi X."/>
            <person name="Chang Y."/>
            <person name="Huang F."/>
            <person name="Chen Y."/>
            <person name="Hong S."/>
            <person name="Mi L."/>
            <person name="Sun Q."/>
            <person name="Zhang L."/>
            <person name="Zhou B."/>
            <person name="Peng R."/>
            <person name="Zhang X."/>
            <person name="Liu F."/>
        </authorList>
    </citation>
    <scope>NUCLEOTIDE SEQUENCE [LARGE SCALE GENOMIC DNA]</scope>
    <source>
        <strain evidence="2">cv. PA1801</strain>
    </source>
</reference>